<organism evidence="2 3">
    <name type="scientific">Phocaeicola coprophilus DSM 18228 = JCM 13818</name>
    <dbReference type="NCBI Taxonomy" id="547042"/>
    <lineage>
        <taxon>Bacteria</taxon>
        <taxon>Pseudomonadati</taxon>
        <taxon>Bacteroidota</taxon>
        <taxon>Bacteroidia</taxon>
        <taxon>Bacteroidales</taxon>
        <taxon>Bacteroidaceae</taxon>
        <taxon>Phocaeicola</taxon>
    </lineage>
</organism>
<evidence type="ECO:0000256" key="1">
    <source>
        <dbReference type="SAM" id="MobiDB-lite"/>
    </source>
</evidence>
<dbReference type="STRING" id="547042.BACCOPRO_00077"/>
<sequence>MPHYEEELHTSDGSISSLLKKEGLNTAHKNASTNEGKDFGV</sequence>
<dbReference type="EMBL" id="ACBW01000009">
    <property type="protein sequence ID" value="EEF74618.1"/>
    <property type="molecule type" value="Genomic_DNA"/>
</dbReference>
<feature type="region of interest" description="Disordered" evidence="1">
    <location>
        <begin position="1"/>
        <end position="41"/>
    </location>
</feature>
<dbReference type="Proteomes" id="UP000014073">
    <property type="component" value="Unassembled WGS sequence"/>
</dbReference>
<keyword evidence="3" id="KW-1185">Reference proteome</keyword>
<gene>
    <name evidence="2" type="ORF">BACCOPRO_00077</name>
</gene>
<reference evidence="2 3" key="1">
    <citation type="submission" date="2008-12" db="EMBL/GenBank/DDBJ databases">
        <authorList>
            <person name="Fulton L."/>
            <person name="Clifton S."/>
            <person name="Fulton B."/>
            <person name="Xu J."/>
            <person name="Minx P."/>
            <person name="Pepin K.H."/>
            <person name="Johnson M."/>
            <person name="Bhonagiri V."/>
            <person name="Nash W.E."/>
            <person name="Mardis E.R."/>
            <person name="Wilson R.K."/>
        </authorList>
    </citation>
    <scope>NUCLEOTIDE SEQUENCE [LARGE SCALE GENOMIC DNA]</scope>
    <source>
        <strain evidence="2 3">DSM 18228</strain>
    </source>
</reference>
<evidence type="ECO:0000313" key="3">
    <source>
        <dbReference type="Proteomes" id="UP000014073"/>
    </source>
</evidence>
<accession>S0F3Z8</accession>
<comment type="caution">
    <text evidence="2">The sequence shown here is derived from an EMBL/GenBank/DDBJ whole genome shotgun (WGS) entry which is preliminary data.</text>
</comment>
<evidence type="ECO:0000313" key="2">
    <source>
        <dbReference type="EMBL" id="EEF74618.1"/>
    </source>
</evidence>
<protein>
    <submittedName>
        <fullName evidence="2">Uncharacterized protein</fullName>
    </submittedName>
</protein>
<proteinExistence type="predicted"/>
<dbReference type="HOGENOM" id="CLU_3265533_0_0_10"/>
<feature type="compositionally biased region" description="Basic and acidic residues" evidence="1">
    <location>
        <begin position="1"/>
        <end position="10"/>
    </location>
</feature>
<dbReference type="AlphaFoldDB" id="S0F3Z8"/>
<name>S0F3Z8_9BACT</name>